<reference evidence="1 2" key="1">
    <citation type="journal article" date="2018" name="Sci. Rep.">
        <title>A novel species of the marine cyanobacterium Acaryochloris with a unique pigment content and lifestyle.</title>
        <authorList>
            <person name="Partensky F."/>
            <person name="Six C."/>
            <person name="Ratin M."/>
            <person name="Garczarek L."/>
            <person name="Vaulot D."/>
            <person name="Probert I."/>
            <person name="Calteau A."/>
            <person name="Gourvil P."/>
            <person name="Marie D."/>
            <person name="Grebert T."/>
            <person name="Bouchier C."/>
            <person name="Le Panse S."/>
            <person name="Gachenot M."/>
            <person name="Rodriguez F."/>
            <person name="Garrido J.L."/>
        </authorList>
    </citation>
    <scope>NUCLEOTIDE SEQUENCE [LARGE SCALE GENOMIC DNA]</scope>
    <source>
        <strain evidence="1 2">RCC1774</strain>
    </source>
</reference>
<organism evidence="1 2">
    <name type="scientific">Acaryochloris thomasi RCC1774</name>
    <dbReference type="NCBI Taxonomy" id="1764569"/>
    <lineage>
        <taxon>Bacteria</taxon>
        <taxon>Bacillati</taxon>
        <taxon>Cyanobacteriota</taxon>
        <taxon>Cyanophyceae</taxon>
        <taxon>Acaryochloridales</taxon>
        <taxon>Acaryochloridaceae</taxon>
        <taxon>Acaryochloris</taxon>
        <taxon>Acaryochloris thomasi</taxon>
    </lineage>
</organism>
<name>A0A2W1JHL5_9CYAN</name>
<accession>A0A2W1JHL5</accession>
<evidence type="ECO:0000313" key="2">
    <source>
        <dbReference type="Proteomes" id="UP000248857"/>
    </source>
</evidence>
<gene>
    <name evidence="1" type="ORF">C1752_10472</name>
</gene>
<evidence type="ECO:0000313" key="1">
    <source>
        <dbReference type="EMBL" id="PZD70622.1"/>
    </source>
</evidence>
<dbReference type="AlphaFoldDB" id="A0A2W1JHL5"/>
<comment type="caution">
    <text evidence="1">The sequence shown here is derived from an EMBL/GenBank/DDBJ whole genome shotgun (WGS) entry which is preliminary data.</text>
</comment>
<protein>
    <submittedName>
        <fullName evidence="1">Uncharacterized protein</fullName>
    </submittedName>
</protein>
<keyword evidence="2" id="KW-1185">Reference proteome</keyword>
<dbReference type="Proteomes" id="UP000248857">
    <property type="component" value="Unassembled WGS sequence"/>
</dbReference>
<sequence>MISEGQVVKTGKPFISPQADDTIADLIAQRSLFDSNGFTHRRQGAPHWNPDYRVFCDYEYFVQCVAGGREIGLNAQVLVDYVQTSEGEIGRSNYGQWAQELQQLYKGRHGYDGMAQGWADWMPEAICKYQDKAQVSIPGFRRSANG</sequence>
<dbReference type="EMBL" id="PQWO01000032">
    <property type="protein sequence ID" value="PZD70622.1"/>
    <property type="molecule type" value="Genomic_DNA"/>
</dbReference>
<proteinExistence type="predicted"/>